<dbReference type="PANTHER" id="PTHR43289">
    <property type="entry name" value="MITOGEN-ACTIVATED PROTEIN KINASE KINASE KINASE 20-RELATED"/>
    <property type="match status" value="1"/>
</dbReference>
<dbReference type="InterPro" id="IPR011009">
    <property type="entry name" value="Kinase-like_dom_sf"/>
</dbReference>
<organism evidence="7 8">
    <name type="scientific">Melittangium boletus DSM 14713</name>
    <dbReference type="NCBI Taxonomy" id="1294270"/>
    <lineage>
        <taxon>Bacteria</taxon>
        <taxon>Pseudomonadati</taxon>
        <taxon>Myxococcota</taxon>
        <taxon>Myxococcia</taxon>
        <taxon>Myxococcales</taxon>
        <taxon>Cystobacterineae</taxon>
        <taxon>Archangiaceae</taxon>
        <taxon>Melittangium</taxon>
    </lineage>
</organism>
<evidence type="ECO:0000256" key="3">
    <source>
        <dbReference type="ARBA" id="ARBA00022777"/>
    </source>
</evidence>
<feature type="region of interest" description="Disordered" evidence="5">
    <location>
        <begin position="311"/>
        <end position="333"/>
    </location>
</feature>
<dbReference type="OrthoDB" id="5492792at2"/>
<dbReference type="EMBL" id="CP022163">
    <property type="protein sequence ID" value="ATB31171.1"/>
    <property type="molecule type" value="Genomic_DNA"/>
</dbReference>
<evidence type="ECO:0000256" key="5">
    <source>
        <dbReference type="SAM" id="MobiDB-lite"/>
    </source>
</evidence>
<evidence type="ECO:0000256" key="4">
    <source>
        <dbReference type="ARBA" id="ARBA00022840"/>
    </source>
</evidence>
<keyword evidence="1" id="KW-0808">Transferase</keyword>
<keyword evidence="3 7" id="KW-0418">Kinase</keyword>
<dbReference type="InterPro" id="IPR000719">
    <property type="entry name" value="Prot_kinase_dom"/>
</dbReference>
<evidence type="ECO:0000313" key="8">
    <source>
        <dbReference type="Proteomes" id="UP000217289"/>
    </source>
</evidence>
<proteinExistence type="predicted"/>
<dbReference type="SUPFAM" id="SSF56112">
    <property type="entry name" value="Protein kinase-like (PK-like)"/>
    <property type="match status" value="1"/>
</dbReference>
<evidence type="ECO:0000259" key="6">
    <source>
        <dbReference type="PROSITE" id="PS50011"/>
    </source>
</evidence>
<sequence length="451" mass="49537">MVGIPSALEPGTQVGRWLVVERLGMGGQGTVYRVEDLDHPGDFYALKLARYPHDARAEREVALMMTRAAHPGVARFHGCARWPHPRDGVLGFLMDLVPGQPLHLWAETGDTTFRQLAQVGGEVSLTLGDLHARGVLHRDLKPEHIVIREPDGKPILLDFGVGWYEGAPPLTTGPLPPGTPHLTSPEAVRFLWKSPERPGAHYAFQPTDDLYALGVCLYRAVTGYYPFPEHWPLDVLQYGILHLPPCPPVEVNPRVPRALSEVILRLLAKQPQARYPSGAAVHEALMAAIASAGAEWDAPVFARDEAGSILRPEPPRVSWPPPSVPRSRPRSKRGDWPWRIGLAAALLWFLMPGPRQPPEPPVPASEWSTDARVGPTTPRREAEPRPLPNQKRAPCTPKLELEFSGACWLSLEQRPPNCPPQTVAYEDKCLLPVVSSPSIPVSVDGGAPEAR</sequence>
<dbReference type="GO" id="GO:0004674">
    <property type="term" value="F:protein serine/threonine kinase activity"/>
    <property type="evidence" value="ECO:0007669"/>
    <property type="project" value="TreeGrafter"/>
</dbReference>
<feature type="domain" description="Protein kinase" evidence="6">
    <location>
        <begin position="17"/>
        <end position="285"/>
    </location>
</feature>
<feature type="compositionally biased region" description="Pro residues" evidence="5">
    <location>
        <begin position="315"/>
        <end position="324"/>
    </location>
</feature>
<evidence type="ECO:0000256" key="2">
    <source>
        <dbReference type="ARBA" id="ARBA00022741"/>
    </source>
</evidence>
<protein>
    <submittedName>
        <fullName evidence="7">Protein kinase</fullName>
    </submittedName>
</protein>
<dbReference type="Gene3D" id="1.10.510.10">
    <property type="entry name" value="Transferase(Phosphotransferase) domain 1"/>
    <property type="match status" value="1"/>
</dbReference>
<evidence type="ECO:0000313" key="7">
    <source>
        <dbReference type="EMBL" id="ATB31171.1"/>
    </source>
</evidence>
<evidence type="ECO:0000256" key="1">
    <source>
        <dbReference type="ARBA" id="ARBA00022679"/>
    </source>
</evidence>
<gene>
    <name evidence="7" type="ORF">MEBOL_004633</name>
</gene>
<dbReference type="RefSeq" id="WP_095979529.1">
    <property type="nucleotide sequence ID" value="NZ_CP022163.1"/>
</dbReference>
<dbReference type="Gene3D" id="3.30.200.20">
    <property type="entry name" value="Phosphorylase Kinase, domain 1"/>
    <property type="match status" value="1"/>
</dbReference>
<dbReference type="GO" id="GO:0005524">
    <property type="term" value="F:ATP binding"/>
    <property type="evidence" value="ECO:0007669"/>
    <property type="project" value="UniProtKB-KW"/>
</dbReference>
<keyword evidence="8" id="KW-1185">Reference proteome</keyword>
<reference evidence="7 8" key="1">
    <citation type="submission" date="2017-06" db="EMBL/GenBank/DDBJ databases">
        <authorList>
            <person name="Kim H.J."/>
            <person name="Triplett B.A."/>
        </authorList>
    </citation>
    <scope>NUCLEOTIDE SEQUENCE [LARGE SCALE GENOMIC DNA]</scope>
    <source>
        <strain evidence="7 8">DSM 14713</strain>
    </source>
</reference>
<keyword evidence="4" id="KW-0067">ATP-binding</keyword>
<dbReference type="CDD" id="cd14014">
    <property type="entry name" value="STKc_PknB_like"/>
    <property type="match status" value="1"/>
</dbReference>
<dbReference type="Pfam" id="PF00069">
    <property type="entry name" value="Pkinase"/>
    <property type="match status" value="1"/>
</dbReference>
<dbReference type="PANTHER" id="PTHR43289:SF34">
    <property type="entry name" value="SERINE_THREONINE-PROTEIN KINASE YBDM-RELATED"/>
    <property type="match status" value="1"/>
</dbReference>
<dbReference type="Proteomes" id="UP000217289">
    <property type="component" value="Chromosome"/>
</dbReference>
<dbReference type="SMART" id="SM00220">
    <property type="entry name" value="S_TKc"/>
    <property type="match status" value="1"/>
</dbReference>
<feature type="region of interest" description="Disordered" evidence="5">
    <location>
        <begin position="357"/>
        <end position="394"/>
    </location>
</feature>
<accession>A0A250IJ07</accession>
<keyword evidence="2" id="KW-0547">Nucleotide-binding</keyword>
<dbReference type="KEGG" id="mbd:MEBOL_004633"/>
<dbReference type="AlphaFoldDB" id="A0A250IJ07"/>
<name>A0A250IJ07_9BACT</name>
<dbReference type="PROSITE" id="PS50011">
    <property type="entry name" value="PROTEIN_KINASE_DOM"/>
    <property type="match status" value="1"/>
</dbReference>